<dbReference type="PROSITE" id="PS50106">
    <property type="entry name" value="PDZ"/>
    <property type="match status" value="1"/>
</dbReference>
<dbReference type="GO" id="GO:0060341">
    <property type="term" value="P:regulation of cellular localization"/>
    <property type="evidence" value="ECO:0007669"/>
    <property type="project" value="TreeGrafter"/>
</dbReference>
<comment type="caution">
    <text evidence="3">The sequence shown here is derived from an EMBL/GenBank/DDBJ whole genome shotgun (WGS) entry which is preliminary data.</text>
</comment>
<protein>
    <recommendedName>
        <fullName evidence="2">PDZ domain-containing protein</fullName>
    </recommendedName>
</protein>
<feature type="region of interest" description="Disordered" evidence="1">
    <location>
        <begin position="832"/>
        <end position="917"/>
    </location>
</feature>
<feature type="region of interest" description="Disordered" evidence="1">
    <location>
        <begin position="206"/>
        <end position="226"/>
    </location>
</feature>
<sequence>MEYVIVPEESNAMVGNSHPMVRSDQECESQPPLRPTNVLRSVISSTLSSHTQLHQHASADSVPQSKVKARSERKAIWKQPFKKKEDKRLVPGFHMSAFSHTGIWGFSSSDEDMEARSEDLAIHIGEDKSTVTSIGHREAVFLESLTDDISSAKQDKPWTPPEDFWRIAKQEPLISNCGDVPGREESKSGVIPRHTVMRTDPSIQGEIKHSDSAESHPQGCRPGDLGLAGATGSELWRTESLESICSSGISLSLAERVEINRTILRQRLQKTQKKSSEGQQATINDQRMENTHSRGGLNDSDWDSGISLQDSEQSQRPFVSGAELPLSPRHKQAKQLLERARMKARSNPLKADHTILPVQRDKPELRSWVGAPVQQAPLAGTERVAVGSGNLSDSSSSDSTGGSRRHRTHGQSPTRVRFQDESEKDAEVRYLERQRRRAGERAQGLLVAKPSLATYIKSQRPEDTFKSRRSQENLHDANIYGPETISQQCNSCGTILNGDFSDSRFFQKQSLPANGETEGRMVPCWVAPTLPNRLVRIEQIKETYIGAMSPAIVESDGTHCRASGSVVNGRGTLQKQKRKCRKRDGSPEMLKATAANGLRTSGSPSISNNTPESNGNVGLPPNPYALESLELKVEGKTCMNLANFEDCVPSAASREVPGAQSVPRLSQPVAPPLQSKKSALNLESPRGQRIMPSQHHHLTHIATVQEGGDQSDLEGIPQGNSDPPKTTVISKNSMLEELAGSNSEQGQRTIPAGQHGSQQAGLAQDRIRVEVAASTAKTSVNNGHVEGPIRAEEQREDRPRPSLNLTPDAEQREGKAQQALRRFFSAMGLSARGRLGKGHSNSMEQLSPPLKPRTNSSESSGHPLKKAPSLQNLRLVSPFSQLKKSSSVQNLQSPKRKPERSNVYTPGEQPCSPALSRGLQRALSVEDVGSPSAMRSVGRVAQAFPDGTFLLELNRPPDRPFGFLISRGKGRPDSGVYVEDMGDTSTKKLYAGLLGVGDEILEVNGEKVAGLSLELVTQLMVQNDMVSIRVLRQRPPHR</sequence>
<dbReference type="Gene3D" id="2.30.42.10">
    <property type="match status" value="1"/>
</dbReference>
<dbReference type="InterPro" id="IPR032756">
    <property type="entry name" value="DUF4685"/>
</dbReference>
<dbReference type="InterPro" id="IPR051741">
    <property type="entry name" value="PAR6_homolog"/>
</dbReference>
<feature type="region of interest" description="Disordered" evidence="1">
    <location>
        <begin position="563"/>
        <end position="619"/>
    </location>
</feature>
<dbReference type="Pfam" id="PF00595">
    <property type="entry name" value="PDZ"/>
    <property type="match status" value="1"/>
</dbReference>
<reference evidence="3 4" key="1">
    <citation type="submission" date="2021-06" db="EMBL/GenBank/DDBJ databases">
        <title>Chromosome-level genome assembly of the red-tail catfish (Hemibagrus wyckioides).</title>
        <authorList>
            <person name="Shao F."/>
        </authorList>
    </citation>
    <scope>NUCLEOTIDE SEQUENCE [LARGE SCALE GENOMIC DNA]</scope>
    <source>
        <strain evidence="3">EC202008001</strain>
        <tissue evidence="3">Blood</tissue>
    </source>
</reference>
<feature type="compositionally biased region" description="Polar residues" evidence="1">
    <location>
        <begin position="306"/>
        <end position="317"/>
    </location>
</feature>
<feature type="region of interest" description="Disordered" evidence="1">
    <location>
        <begin position="738"/>
        <end position="817"/>
    </location>
</feature>
<dbReference type="InterPro" id="IPR036034">
    <property type="entry name" value="PDZ_sf"/>
</dbReference>
<dbReference type="PANTHER" id="PTHR14102:SF12">
    <property type="entry name" value="CDNA SEQUENCE BC034090"/>
    <property type="match status" value="1"/>
</dbReference>
<gene>
    <name evidence="3" type="ORF">KOW79_009129</name>
</gene>
<dbReference type="Pfam" id="PF15737">
    <property type="entry name" value="DUF4685"/>
    <property type="match status" value="1"/>
</dbReference>
<feature type="compositionally biased region" description="Polar residues" evidence="1">
    <location>
        <begin position="598"/>
        <end position="616"/>
    </location>
</feature>
<dbReference type="GO" id="GO:0007098">
    <property type="term" value="P:centrosome cycle"/>
    <property type="evidence" value="ECO:0007669"/>
    <property type="project" value="TreeGrafter"/>
</dbReference>
<dbReference type="InterPro" id="IPR001478">
    <property type="entry name" value="PDZ"/>
</dbReference>
<dbReference type="GO" id="GO:0007163">
    <property type="term" value="P:establishment or maintenance of cell polarity"/>
    <property type="evidence" value="ECO:0007669"/>
    <property type="project" value="TreeGrafter"/>
</dbReference>
<dbReference type="GO" id="GO:0016324">
    <property type="term" value="C:apical plasma membrane"/>
    <property type="evidence" value="ECO:0007669"/>
    <property type="project" value="TreeGrafter"/>
</dbReference>
<keyword evidence="4" id="KW-1185">Reference proteome</keyword>
<feature type="compositionally biased region" description="Low complexity" evidence="1">
    <location>
        <begin position="387"/>
        <end position="402"/>
    </location>
</feature>
<dbReference type="PANTHER" id="PTHR14102">
    <property type="entry name" value="PAR-6-RELATED"/>
    <property type="match status" value="1"/>
</dbReference>
<dbReference type="EMBL" id="JAHKSW010000010">
    <property type="protein sequence ID" value="KAG7327523.1"/>
    <property type="molecule type" value="Genomic_DNA"/>
</dbReference>
<dbReference type="AlphaFoldDB" id="A0A9D3NUI8"/>
<evidence type="ECO:0000256" key="1">
    <source>
        <dbReference type="SAM" id="MobiDB-lite"/>
    </source>
</evidence>
<dbReference type="SMART" id="SM00228">
    <property type="entry name" value="PDZ"/>
    <property type="match status" value="1"/>
</dbReference>
<dbReference type="FunFam" id="2.30.42.10:FF:000215">
    <property type="entry name" value="uncharacterized protein KIAA1614 homolog"/>
    <property type="match status" value="1"/>
</dbReference>
<feature type="region of interest" description="Disordered" evidence="1">
    <location>
        <begin position="268"/>
        <end position="335"/>
    </location>
</feature>
<dbReference type="OrthoDB" id="10058001at2759"/>
<name>A0A9D3NUI8_9TELE</name>
<dbReference type="SUPFAM" id="SSF50156">
    <property type="entry name" value="PDZ domain-like"/>
    <property type="match status" value="1"/>
</dbReference>
<organism evidence="3 4">
    <name type="scientific">Hemibagrus wyckioides</name>
    <dbReference type="NCBI Taxonomy" id="337641"/>
    <lineage>
        <taxon>Eukaryota</taxon>
        <taxon>Metazoa</taxon>
        <taxon>Chordata</taxon>
        <taxon>Craniata</taxon>
        <taxon>Vertebrata</taxon>
        <taxon>Euteleostomi</taxon>
        <taxon>Actinopterygii</taxon>
        <taxon>Neopterygii</taxon>
        <taxon>Teleostei</taxon>
        <taxon>Ostariophysi</taxon>
        <taxon>Siluriformes</taxon>
        <taxon>Bagridae</taxon>
        <taxon>Hemibagrus</taxon>
    </lineage>
</organism>
<accession>A0A9D3NUI8</accession>
<evidence type="ECO:0000313" key="3">
    <source>
        <dbReference type="EMBL" id="KAG7327523.1"/>
    </source>
</evidence>
<feature type="region of interest" description="Disordered" evidence="1">
    <location>
        <begin position="379"/>
        <end position="425"/>
    </location>
</feature>
<feature type="domain" description="PDZ" evidence="2">
    <location>
        <begin position="950"/>
        <end position="1020"/>
    </location>
</feature>
<feature type="compositionally biased region" description="Basic and acidic residues" evidence="1">
    <location>
        <begin position="787"/>
        <end position="800"/>
    </location>
</feature>
<evidence type="ECO:0000313" key="4">
    <source>
        <dbReference type="Proteomes" id="UP000824219"/>
    </source>
</evidence>
<dbReference type="GO" id="GO:0005634">
    <property type="term" value="C:nucleus"/>
    <property type="evidence" value="ECO:0007669"/>
    <property type="project" value="TreeGrafter"/>
</dbReference>
<proteinExistence type="predicted"/>
<dbReference type="GO" id="GO:0005938">
    <property type="term" value="C:cell cortex"/>
    <property type="evidence" value="ECO:0007669"/>
    <property type="project" value="TreeGrafter"/>
</dbReference>
<evidence type="ECO:0000259" key="2">
    <source>
        <dbReference type="PROSITE" id="PS50106"/>
    </source>
</evidence>
<dbReference type="Proteomes" id="UP000824219">
    <property type="component" value="Linkage Group LG10"/>
</dbReference>
<feature type="compositionally biased region" description="Polar residues" evidence="1">
    <location>
        <begin position="869"/>
        <end position="893"/>
    </location>
</feature>